<reference evidence="4" key="1">
    <citation type="journal article" date="2019" name="Int. J. Syst. Evol. Microbiol.">
        <title>The Global Catalogue of Microorganisms (GCM) 10K type strain sequencing project: providing services to taxonomists for standard genome sequencing and annotation.</title>
        <authorList>
            <consortium name="The Broad Institute Genomics Platform"/>
            <consortium name="The Broad Institute Genome Sequencing Center for Infectious Disease"/>
            <person name="Wu L."/>
            <person name="Ma J."/>
        </authorList>
    </citation>
    <scope>NUCLEOTIDE SEQUENCE [LARGE SCALE GENOMIC DNA]</scope>
    <source>
        <strain evidence="4">CGMCC 1.15053</strain>
    </source>
</reference>
<evidence type="ECO:0000313" key="3">
    <source>
        <dbReference type="EMBL" id="MFC5849347.1"/>
    </source>
</evidence>
<dbReference type="InterPro" id="IPR036388">
    <property type="entry name" value="WH-like_DNA-bd_sf"/>
</dbReference>
<organism evidence="3 4">
    <name type="scientific">Deinococcus petrolearius</name>
    <dbReference type="NCBI Taxonomy" id="1751295"/>
    <lineage>
        <taxon>Bacteria</taxon>
        <taxon>Thermotogati</taxon>
        <taxon>Deinococcota</taxon>
        <taxon>Deinococci</taxon>
        <taxon>Deinococcales</taxon>
        <taxon>Deinococcaceae</taxon>
        <taxon>Deinococcus</taxon>
    </lineage>
</organism>
<name>A0ABW1DMK3_9DEIO</name>
<protein>
    <recommendedName>
        <fullName evidence="2">HTH crp-type domain-containing protein</fullName>
    </recommendedName>
</protein>
<keyword evidence="4" id="KW-1185">Reference proteome</keyword>
<evidence type="ECO:0000313" key="4">
    <source>
        <dbReference type="Proteomes" id="UP001595979"/>
    </source>
</evidence>
<feature type="domain" description="HTH crp-type" evidence="2">
    <location>
        <begin position="24"/>
        <end position="72"/>
    </location>
</feature>
<accession>A0ABW1DMK3</accession>
<feature type="region of interest" description="Disordered" evidence="1">
    <location>
        <begin position="227"/>
        <end position="273"/>
    </location>
</feature>
<dbReference type="EMBL" id="JBHSOH010000020">
    <property type="protein sequence ID" value="MFC5849347.1"/>
    <property type="molecule type" value="Genomic_DNA"/>
</dbReference>
<feature type="compositionally biased region" description="Low complexity" evidence="1">
    <location>
        <begin position="242"/>
        <end position="254"/>
    </location>
</feature>
<gene>
    <name evidence="3" type="ORF">ACFPQ6_13625</name>
</gene>
<evidence type="ECO:0000259" key="2">
    <source>
        <dbReference type="SMART" id="SM00419"/>
    </source>
</evidence>
<dbReference type="InterPro" id="IPR036390">
    <property type="entry name" value="WH_DNA-bd_sf"/>
</dbReference>
<dbReference type="Proteomes" id="UP001595979">
    <property type="component" value="Unassembled WGS sequence"/>
</dbReference>
<proteinExistence type="predicted"/>
<sequence length="273" mass="28935">MTALPALPAVLRGYPVTARWIYQTVRMAEVPLSQRQVADLLGATVPSVSKNVKLLTQGGLLHARRGVLEAVTGKALAQARPLTPPADLGPTVINGAVKHATLAGRTRFRFGHPPIHVFYIVTRPAQGDAPAEILLALADHARDAARVLHPDKGMPVREGYHMRDDGKYEWVLPPFTTLRAAKQKAALAGAEKGTPYQVVRFRDGLYTAIPAGQPLPEGAESAFVQPLSGTVRPRPEPSAVPTGGTEAAASAERGSGAGRNRTGRRKKLGAGSP</sequence>
<dbReference type="RefSeq" id="WP_380050424.1">
    <property type="nucleotide sequence ID" value="NZ_JBHSOH010000020.1"/>
</dbReference>
<dbReference type="SMART" id="SM00419">
    <property type="entry name" value="HTH_CRP"/>
    <property type="match status" value="1"/>
</dbReference>
<evidence type="ECO:0000256" key="1">
    <source>
        <dbReference type="SAM" id="MobiDB-lite"/>
    </source>
</evidence>
<dbReference type="SUPFAM" id="SSF46785">
    <property type="entry name" value="Winged helix' DNA-binding domain"/>
    <property type="match status" value="1"/>
</dbReference>
<comment type="caution">
    <text evidence="3">The sequence shown here is derived from an EMBL/GenBank/DDBJ whole genome shotgun (WGS) entry which is preliminary data.</text>
</comment>
<dbReference type="InterPro" id="IPR012318">
    <property type="entry name" value="HTH_CRP"/>
</dbReference>
<dbReference type="Gene3D" id="1.10.10.10">
    <property type="entry name" value="Winged helix-like DNA-binding domain superfamily/Winged helix DNA-binding domain"/>
    <property type="match status" value="1"/>
</dbReference>
<feature type="compositionally biased region" description="Basic residues" evidence="1">
    <location>
        <begin position="261"/>
        <end position="273"/>
    </location>
</feature>